<comment type="caution">
    <text evidence="2">The sequence shown here is derived from an EMBL/GenBank/DDBJ whole genome shotgun (WGS) entry which is preliminary data.</text>
</comment>
<proteinExistence type="predicted"/>
<dbReference type="PANTHER" id="PTHR30399:SF1">
    <property type="entry name" value="UTP PYROPHOSPHATASE"/>
    <property type="match status" value="1"/>
</dbReference>
<gene>
    <name evidence="2" type="ORF">JF50_01430</name>
</gene>
<dbReference type="Pfam" id="PF01863">
    <property type="entry name" value="YgjP-like"/>
    <property type="match status" value="1"/>
</dbReference>
<evidence type="ECO:0000259" key="1">
    <source>
        <dbReference type="Pfam" id="PF01863"/>
    </source>
</evidence>
<name>A0A0C1MUL8_9GAMM</name>
<dbReference type="CDD" id="cd07344">
    <property type="entry name" value="M48_yhfN_like"/>
    <property type="match status" value="1"/>
</dbReference>
<reference evidence="2 3" key="1">
    <citation type="submission" date="2014-12" db="EMBL/GenBank/DDBJ databases">
        <title>Draft Genome Sequence of Pseudoalteromonas luteoviolacea HI1.</title>
        <authorList>
            <person name="Asahina A.Y."/>
            <person name="Hadfield M.G."/>
        </authorList>
    </citation>
    <scope>NUCLEOTIDE SEQUENCE [LARGE SCALE GENOMIC DNA]</scope>
    <source>
        <strain evidence="2 3">HI1</strain>
    </source>
</reference>
<dbReference type="InterPro" id="IPR053136">
    <property type="entry name" value="UTP_pyrophosphatase-like"/>
</dbReference>
<dbReference type="EMBL" id="JWIC01000003">
    <property type="protein sequence ID" value="KID58573.1"/>
    <property type="molecule type" value="Genomic_DNA"/>
</dbReference>
<accession>A0A0C1MUL8</accession>
<evidence type="ECO:0000313" key="2">
    <source>
        <dbReference type="EMBL" id="KID58573.1"/>
    </source>
</evidence>
<sequence length="221" mass="26008">MNFNYQLKLSRRRKTVAISVKPQGIVVHAPYGICEKWLNGWLLSKQAWVEQKQQLVAEKQAHTGEQQLEWVNIYGKPYALNFGATMSFIDHQNNCIHLKSLLTAQRNKQVSEINELLTSELIGYLEERLPYFEALMGSKYKILKVRFYKRRWGSLSSKGVLAFNCALTCAPKWVIDYVIVHELAHYYVMAHNQAFWDIVRRYYPEFKKAKTYLKEKIEIIQ</sequence>
<dbReference type="Proteomes" id="UP000031327">
    <property type="component" value="Unassembled WGS sequence"/>
</dbReference>
<feature type="domain" description="YgjP-like metallopeptidase" evidence="1">
    <location>
        <begin position="14"/>
        <end position="215"/>
    </location>
</feature>
<dbReference type="RefSeq" id="WP_039607746.1">
    <property type="nucleotide sequence ID" value="NZ_JWIC01000003.1"/>
</dbReference>
<dbReference type="OrthoDB" id="9811177at2"/>
<dbReference type="Gene3D" id="3.30.2010.10">
    <property type="entry name" value="Metalloproteases ('zincins'), catalytic domain"/>
    <property type="match status" value="1"/>
</dbReference>
<organism evidence="2 3">
    <name type="scientific">Pseudoalteromonas luteoviolacea</name>
    <dbReference type="NCBI Taxonomy" id="43657"/>
    <lineage>
        <taxon>Bacteria</taxon>
        <taxon>Pseudomonadati</taxon>
        <taxon>Pseudomonadota</taxon>
        <taxon>Gammaproteobacteria</taxon>
        <taxon>Alteromonadales</taxon>
        <taxon>Pseudoalteromonadaceae</taxon>
        <taxon>Pseudoalteromonas</taxon>
    </lineage>
</organism>
<dbReference type="AlphaFoldDB" id="A0A0C1MUL8"/>
<dbReference type="PANTHER" id="PTHR30399">
    <property type="entry name" value="UNCHARACTERIZED PROTEIN YGJP"/>
    <property type="match status" value="1"/>
</dbReference>
<evidence type="ECO:0000313" key="3">
    <source>
        <dbReference type="Proteomes" id="UP000031327"/>
    </source>
</evidence>
<dbReference type="InterPro" id="IPR002725">
    <property type="entry name" value="YgjP-like_metallopeptidase"/>
</dbReference>
<protein>
    <recommendedName>
        <fullName evidence="1">YgjP-like metallopeptidase domain-containing protein</fullName>
    </recommendedName>
</protein>